<feature type="domain" description="Nitroreductase" evidence="3">
    <location>
        <begin position="84"/>
        <end position="171"/>
    </location>
</feature>
<comment type="caution">
    <text evidence="4">The sequence shown here is derived from an EMBL/GenBank/DDBJ whole genome shotgun (WGS) entry which is preliminary data.</text>
</comment>
<name>A0ABT4LHZ6_9PROT</name>
<gene>
    <name evidence="4" type="ORF">O4H49_08005</name>
</gene>
<dbReference type="SUPFAM" id="SSF55469">
    <property type="entry name" value="FMN-dependent nitroreductase-like"/>
    <property type="match status" value="1"/>
</dbReference>
<evidence type="ECO:0000313" key="5">
    <source>
        <dbReference type="Proteomes" id="UP001069802"/>
    </source>
</evidence>
<dbReference type="EMBL" id="JAPWGY010000002">
    <property type="protein sequence ID" value="MCZ4280718.1"/>
    <property type="molecule type" value="Genomic_DNA"/>
</dbReference>
<dbReference type="CDD" id="cd02138">
    <property type="entry name" value="TdsD-like"/>
    <property type="match status" value="1"/>
</dbReference>
<dbReference type="Pfam" id="PF00881">
    <property type="entry name" value="Nitroreductase"/>
    <property type="match status" value="2"/>
</dbReference>
<evidence type="ECO:0000256" key="2">
    <source>
        <dbReference type="ARBA" id="ARBA00023002"/>
    </source>
</evidence>
<dbReference type="PANTHER" id="PTHR43673:SF10">
    <property type="entry name" value="NADH DEHYDROGENASE_NAD(P)H NITROREDUCTASE XCC3605-RELATED"/>
    <property type="match status" value="1"/>
</dbReference>
<organism evidence="4 5">
    <name type="scientific">Kiloniella laminariae</name>
    <dbReference type="NCBI Taxonomy" id="454162"/>
    <lineage>
        <taxon>Bacteria</taxon>
        <taxon>Pseudomonadati</taxon>
        <taxon>Pseudomonadota</taxon>
        <taxon>Alphaproteobacteria</taxon>
        <taxon>Rhodospirillales</taxon>
        <taxon>Kiloniellaceae</taxon>
        <taxon>Kiloniella</taxon>
    </lineage>
</organism>
<accession>A0ABT4LHZ6</accession>
<keyword evidence="2" id="KW-0560">Oxidoreductase</keyword>
<feature type="domain" description="Nitroreductase" evidence="3">
    <location>
        <begin position="25"/>
        <end position="67"/>
    </location>
</feature>
<dbReference type="PANTHER" id="PTHR43673">
    <property type="entry name" value="NAD(P)H NITROREDUCTASE YDGI-RELATED"/>
    <property type="match status" value="1"/>
</dbReference>
<proteinExistence type="inferred from homology"/>
<comment type="similarity">
    <text evidence="1">Belongs to the nitroreductase family.</text>
</comment>
<dbReference type="RefSeq" id="WP_269422901.1">
    <property type="nucleotide sequence ID" value="NZ_JAPWGY010000002.1"/>
</dbReference>
<sequence>MPFDTNNARKNPRNPDFPVDQIFVERWSPRAYDADFQLPTTDFMTILEAARWAPSCYNIQPWRFLYAFRGDRHWDDYLSLLDPFNAGWAAQASALVIVLSDKMMPGDETRPAKPSGYHSFDTGAAWAQMALQATMLGYQAHAMAGIYHDQIAEKLNIPGQYRVEIAVALGKRSDPSVLPKELQEREEPSQRYGLQEIAFPGLFPEAGVD</sequence>
<reference evidence="4" key="1">
    <citation type="submission" date="2022-12" db="EMBL/GenBank/DDBJ databases">
        <title>Bacterial isolates from different developmental stages of Nematostella vectensis.</title>
        <authorList>
            <person name="Fraune S."/>
        </authorList>
    </citation>
    <scope>NUCLEOTIDE SEQUENCE</scope>
    <source>
        <strain evidence="4">G21630-S1</strain>
    </source>
</reference>
<evidence type="ECO:0000313" key="4">
    <source>
        <dbReference type="EMBL" id="MCZ4280718.1"/>
    </source>
</evidence>
<keyword evidence="5" id="KW-1185">Reference proteome</keyword>
<protein>
    <submittedName>
        <fullName evidence="4">Nitroreductase family protein</fullName>
    </submittedName>
</protein>
<dbReference type="InterPro" id="IPR000415">
    <property type="entry name" value="Nitroreductase-like"/>
</dbReference>
<evidence type="ECO:0000256" key="1">
    <source>
        <dbReference type="ARBA" id="ARBA00007118"/>
    </source>
</evidence>
<evidence type="ECO:0000259" key="3">
    <source>
        <dbReference type="Pfam" id="PF00881"/>
    </source>
</evidence>
<dbReference type="InterPro" id="IPR029479">
    <property type="entry name" value="Nitroreductase"/>
</dbReference>
<dbReference type="Gene3D" id="3.40.109.10">
    <property type="entry name" value="NADH Oxidase"/>
    <property type="match status" value="1"/>
</dbReference>
<dbReference type="Proteomes" id="UP001069802">
    <property type="component" value="Unassembled WGS sequence"/>
</dbReference>